<keyword evidence="2" id="KW-0812">Transmembrane</keyword>
<evidence type="ECO:0000313" key="4">
    <source>
        <dbReference type="Proteomes" id="UP000186817"/>
    </source>
</evidence>
<feature type="transmembrane region" description="Helical" evidence="2">
    <location>
        <begin position="55"/>
        <end position="79"/>
    </location>
</feature>
<organism evidence="3 4">
    <name type="scientific">Symbiodinium microadriaticum</name>
    <name type="common">Dinoflagellate</name>
    <name type="synonym">Zooxanthella microadriatica</name>
    <dbReference type="NCBI Taxonomy" id="2951"/>
    <lineage>
        <taxon>Eukaryota</taxon>
        <taxon>Sar</taxon>
        <taxon>Alveolata</taxon>
        <taxon>Dinophyceae</taxon>
        <taxon>Suessiales</taxon>
        <taxon>Symbiodiniaceae</taxon>
        <taxon>Symbiodinium</taxon>
    </lineage>
</organism>
<proteinExistence type="predicted"/>
<protein>
    <submittedName>
        <fullName evidence="3">Uncharacterized protein</fullName>
    </submittedName>
</protein>
<name>A0A1Q9EJC8_SYMMI</name>
<dbReference type="EMBL" id="LSRX01000136">
    <property type="protein sequence ID" value="OLQ07556.1"/>
    <property type="molecule type" value="Genomic_DNA"/>
</dbReference>
<keyword evidence="4" id="KW-1185">Reference proteome</keyword>
<evidence type="ECO:0000313" key="3">
    <source>
        <dbReference type="EMBL" id="OLQ07556.1"/>
    </source>
</evidence>
<feature type="transmembrane region" description="Helical" evidence="2">
    <location>
        <begin position="86"/>
        <end position="107"/>
    </location>
</feature>
<evidence type="ECO:0000256" key="1">
    <source>
        <dbReference type="SAM" id="MobiDB-lite"/>
    </source>
</evidence>
<dbReference type="OrthoDB" id="428028at2759"/>
<keyword evidence="2" id="KW-0472">Membrane</keyword>
<feature type="transmembrane region" description="Helical" evidence="2">
    <location>
        <begin position="127"/>
        <end position="145"/>
    </location>
</feature>
<feature type="region of interest" description="Disordered" evidence="1">
    <location>
        <begin position="709"/>
        <end position="737"/>
    </location>
</feature>
<gene>
    <name evidence="3" type="ORF">AK812_SmicGene9065</name>
</gene>
<keyword evidence="2" id="KW-1133">Transmembrane helix</keyword>
<feature type="transmembrane region" description="Helical" evidence="2">
    <location>
        <begin position="1359"/>
        <end position="1384"/>
    </location>
</feature>
<sequence length="1434" mass="152510">MMSCILFLLSAVSAQHTASLAPLAATSPSPSAPSQRLAAFDAHTGDRQEAGEGRHLVVLGAVLAGACIFSGVILGFLLLSSVAGLAVPLLGALPSTSAAVFAMQVLAVGSTSPLNDLAVPLRWMAPQPDSMLVGCILLLAFVWLARRAALRLHRKQLDQSSAEPHGLSPGSWELRALGLVAFPLAAASTQLAASLDQADSALAGLVVSTVILCFLTNQAVLAFRFLHQVLEEGSVTRTPLPAGAGQVFIDKRCDELRALPLGASPGEAMSEWLGTSGWWVAPSVALIEETEWTDEAMETFRERMAHSSLEVPEDNTRQRAPDSLDDELQDQPLLEAKSEGADSTGDGTPSTLPEPQVLFRGGASAVKECHPLTVKSTVCFDGPTREACAGVACLPWLDCAVPSSALRRVEDVSGCVTLRVHPSQLTGKLSSGQYAACFDWGTKSPWRWPVDLSAQVFLGLWLGLQRSGRQVLPAAAGLIDACTLLVVAGLVLFFFKVSAWEHWLDNAALRSAYLMVLQVVSLRVMWDPAPGKANALEVPASVLAAGLALVPVFISLLSGVCLVGVVLGRLETQGLRQDRMLQMSVAGWADAEARGGPGFSGCTAVPHFPRGDPQDVEVILPGSKKAFAILLPARSRIRIQHFQLLPPATRGAGAQALLPPGGDGDRPRLPLPPWFLFPVEGKATVAEAAFAADFAAAAGVDLVVAPTKPTSVPTTTSPDERPTTGVEGNGRHGRRQAGGTYIASLGRGPFGPICLSRCGGRDLHSHLHRRGSVEVLIGCCHQGVVRDRLSVAHGASTASGGAAMLAGGDCDILRLRPVPPDADRRLAHICSPLGRRLRCGPHTAATCCATTARRQQPLSGMKHSLASWPCLEGVLVAPRPGSHQAGRLKADCMMGATWVSMESPAYGAAKQASRLQSAGHTQDAPISDKAHYAARAGKDHVVQGVAPWNLRRFALRPTAKRQVFYDFGVIKPKRRSSPRIPPSTGFSPWGLAADRQWSPEFYRVPSVANISDVGVDEAIMQVLGEAAANVDFACHGAPERLLDLALWSVPATGAVCTEVSKAPPGVVPLAALLSPGRPGTLIYAEACHNRGDVEWQQAVLGFFRDEGSALADEALCHIAAAQDDARLQPCLVVVEVLPSLASEFMDERCQLPEASANFLSESRVCLARALVLTAQSSLGHAWCVTLWTVRVVLLLTAGVTSGEEAKGEAAPRRLQTSQQCRIDLEDMLRDPNWDYVNNSATRWCRLRLENEMASCCRVANFAEGKGEDCSNCVANCLHQNMITLCNQNFGQACIVKRKPFFRTGAPDVEVQETFCVPAACNNGADRDAFIAWYAAIYVGRRNGWHLDYDEAVLECPSGVVTAIIITVVVIVCIVACIPISIFLFKAPKERGRTLISQEQMQAESMRAEEDMDASLRGAGAGGDTLGSSGMGATR</sequence>
<accession>A0A1Q9EJC8</accession>
<dbReference type="Proteomes" id="UP000186817">
    <property type="component" value="Unassembled WGS sequence"/>
</dbReference>
<feature type="region of interest" description="Disordered" evidence="1">
    <location>
        <begin position="306"/>
        <end position="327"/>
    </location>
</feature>
<comment type="caution">
    <text evidence="3">The sequence shown here is derived from an EMBL/GenBank/DDBJ whole genome shotgun (WGS) entry which is preliminary data.</text>
</comment>
<reference evidence="3 4" key="1">
    <citation type="submission" date="2016-02" db="EMBL/GenBank/DDBJ databases">
        <title>Genome analysis of coral dinoflagellate symbionts highlights evolutionary adaptations to a symbiotic lifestyle.</title>
        <authorList>
            <person name="Aranda M."/>
            <person name="Li Y."/>
            <person name="Liew Y.J."/>
            <person name="Baumgarten S."/>
            <person name="Simakov O."/>
            <person name="Wilson M."/>
            <person name="Piel J."/>
            <person name="Ashoor H."/>
            <person name="Bougouffa S."/>
            <person name="Bajic V.B."/>
            <person name="Ryu T."/>
            <person name="Ravasi T."/>
            <person name="Bayer T."/>
            <person name="Micklem G."/>
            <person name="Kim H."/>
            <person name="Bhak J."/>
            <person name="Lajeunesse T.C."/>
            <person name="Voolstra C.R."/>
        </authorList>
    </citation>
    <scope>NUCLEOTIDE SEQUENCE [LARGE SCALE GENOMIC DNA]</scope>
    <source>
        <strain evidence="3 4">CCMP2467</strain>
    </source>
</reference>
<feature type="transmembrane region" description="Helical" evidence="2">
    <location>
        <begin position="471"/>
        <end position="495"/>
    </location>
</feature>
<evidence type="ECO:0000256" key="2">
    <source>
        <dbReference type="SAM" id="Phobius"/>
    </source>
</evidence>
<feature type="region of interest" description="Disordered" evidence="1">
    <location>
        <begin position="1406"/>
        <end position="1434"/>
    </location>
</feature>
<feature type="region of interest" description="Disordered" evidence="1">
    <location>
        <begin position="337"/>
        <end position="356"/>
    </location>
</feature>
<feature type="transmembrane region" description="Helical" evidence="2">
    <location>
        <begin position="201"/>
        <end position="223"/>
    </location>
</feature>
<feature type="transmembrane region" description="Helical" evidence="2">
    <location>
        <begin position="538"/>
        <end position="567"/>
    </location>
</feature>